<dbReference type="EMBL" id="BGZP01000001">
    <property type="protein sequence ID" value="GBR77367.1"/>
    <property type="molecule type" value="Genomic_DNA"/>
</dbReference>
<organism evidence="10 11">
    <name type="scientific">Candidatus Termititenax dinenymphae</name>
    <dbReference type="NCBI Taxonomy" id="2218523"/>
    <lineage>
        <taxon>Bacteria</taxon>
        <taxon>Bacillati</taxon>
        <taxon>Candidatus Margulisiibacteriota</taxon>
        <taxon>Candidatus Termititenacia</taxon>
        <taxon>Candidatus Termititenacales</taxon>
        <taxon>Candidatus Termititenacaceae</taxon>
        <taxon>Candidatus Termititenax</taxon>
    </lineage>
</organism>
<comment type="subcellular location">
    <subcellularLocation>
        <location evidence="1">Membrane</location>
    </subcellularLocation>
</comment>
<dbReference type="SUPFAM" id="SSF49299">
    <property type="entry name" value="PKD domain"/>
    <property type="match status" value="5"/>
</dbReference>
<dbReference type="InterPro" id="IPR038765">
    <property type="entry name" value="Papain-like_cys_pep_sf"/>
</dbReference>
<evidence type="ECO:0000256" key="8">
    <source>
        <dbReference type="SAM" id="Phobius"/>
    </source>
</evidence>
<evidence type="ECO:0000256" key="3">
    <source>
        <dbReference type="ARBA" id="ARBA00022989"/>
    </source>
</evidence>
<sequence length="2379" mass="262735">MAETNKVLLETNSEYAVELEDGTAAFISSDDTELGDSFGQDSTFIRSKPLPKPNVSGKGKRVKNKQNQQAFMTNVLQKMFPWQRKSSTLSLDNASLSSGFGSKNKPSAEKKTDSGYIYNLKQYDPPEEIAKEKDSYYTVKQTADGAYVDGAYGYSAKTDSYNSVSDYIDPFNPQIANLLNNIPGLNDPALSTEEKLVKLYNYIGENLTYESESADSWSSVGETIAKRGGDCEDLATLLASAMIALLKRSGLDYKTAQGKILAVAGNGSDYGEHVFVEYQAEDGRRYVFDPALHGQPVDSLTELPQTEDLDFTIYFRFNDNKVFGEAVNTTNEVVVFNSAATNILPTANAGSTQNITTADILTLQGSGSDIDGHIASYAWTKISGPGNPSITNANQAVTTVTGLQAGSYLFVFTVTDNVGGRKSATVTVNVTQAAPPANVLPTANAGNDQTIILPGNSVRLNGSGSDSDGTIVSYLWRKLSGPGSPTITSGNSAATDVTNLQEGTYIFALTVTDNKGGTHTDSVTIMVQPPPANILPTANAGNDQTIVLPANSVRLNGSGSDSDGTIVSYLWRKLSGPGSPTITSGNSAATDITNLQEGTYIFALTVTDNKGGTHTDSVTIIVQPPPANILPTANAGNDQTIVLPANSARLNGSGSDSDGTIVSYLWRKLSGPGSPTITSGNSAATDVANLQEGTYIFVLTVTDDKGGVHSDSVTIVVEQPQNILPTASTGGDIYLTLPVNSAELNGGYSSDEDGTIVSYKWRKISGPDIYTLTNADNDIANVSDLVEGSYIFVLTVTDDKGGIHSDYVTITVSSTPPKDELNPERMDGTHDPLDHLGTIIDQDVTDAIIAMSYDENFLEPFYSYSIREGIRANMFLDADHQTELERLLTEGNKEKLDDYIAKEVLPWLAKEYDLYDKGANKNNYNQYANNCRRILSTIDELKRWIKTTNISTIKSQVCKKTKTPFLIVNTEKFNQMRDGILLKSRIQKLLTMLTQAKGDSYNAIQEIILQQTVYQKMNIEKLNDKQIDSLTNYVNARAKEINEYARNYNEKAEAELRKAQQEQREYENTNLFLRLIVGVAAIIVSVIAAIFSAGATTALVLSTVTTVMDIVQTIRKTDKDVEIKKEQEKLEEQLTLLRTSEKKMEEDYLRSKKEELERLKTQALAAGNKEYAQMLDIEIQSLGAVIDSTALNQNDGFLKFNNEQYTKDSLRVNMLAMLMRIVASIQKAEHEGRNIVASELSLPSTTVSSYGGEIINNAVLSLIETFNKKGTLEMQTMQSYNKGKLLREEIKQAKTSLTSYVLGRVFFSLIDIATFGTGGSVAQSVLRGTGESVYNLIGKQQKAANAKYDPNKAAVFDTQDYNELYANILSNSSHLMRDLTENKKALDYNRYLQVMQDIGRLQRLENIEIILDAADKNSRNIIHQELTDKKTRTQDTTAKIASQQNISLLRDVVDKQKQLTQIQIQSINQKVDQRTELLNAGYNILVSVFAGWLGGQSSIAANNNDSDDALSYGLIKSILEQNKDNIFDLAIGDSDLKLRPEDQGTSQGGTQAGLTGFGSDDLWQQDKHGNVTVDQTVLLKKYAKLQRQLMLDQALASLQSAGQKSREVVHMELAGKSAATTGLTKELTAINKEDTLTQWNILVDKAYARAEQLSKKNVRTTDLQRDLLTSFVSASVTALAYAGGMNNDQSEALGTLTALSMKTLYTLQNIYDTTLDAVNRLTAEDLEGVLAEELGLIRLSEKEKELLLEALDFKNISGEYGSSVEDRGRLEYLQVLLEGQQKTQDILLKIKDEIDSGHYNVHSVLDTAAVKVESMLKDYQDLHKQFIQQLMQSLKKGASEISQRENDRNRQLINLQLEAFDATVQALQIMTPFLNDQTDQQTLRNFTQGLQALVPLLKAGHLYFARGEQERAETVDLSTLAPEDRLRVEAAYAGADLSLSETSHQSGLFDQMMRLTEQAIKSISKITAQAITDGIMKSRLEQLLNTTRQEEAERELKKQITSLFNNYTADHPLYSFIQKAQELYSAGDYAGAAAALNNIDVVDLKTALESLAKQKADQNKDAEKLNTFKASLDYVRKNSKAFNDLLKKVQAQEITVEAFKETKIYQDMQTAVLTLAPLFDDQARYDKIIEELIPAASFYGGETEILLNTLLSAQNMYVQYFIQSGSGLKSDALENLQRYQLAVNKYQPYNPDTDSPESIWAKFFTQRAEQKKVRENIAAQNKEVIDQAQQAQKDVDVLRGLFDEHPGEEIDISAIQGISQDLKLYLIEICADTIIPAAKREQILAFVERRRNNRQITALDSTADLEYAQTLLDNDWQEIQTAHDNYNRLVEYCLTIGNEIPPAISQELKKQEDDIAAKEKAFAEKRERFLRMQTKGVFN</sequence>
<keyword evidence="3 8" id="KW-1133">Transmembrane helix</keyword>
<dbReference type="InterPro" id="IPR022409">
    <property type="entry name" value="PKD/Chitinase_dom"/>
</dbReference>
<dbReference type="SUPFAM" id="SSF54001">
    <property type="entry name" value="Cysteine proteinases"/>
    <property type="match status" value="1"/>
</dbReference>
<evidence type="ECO:0000256" key="4">
    <source>
        <dbReference type="ARBA" id="ARBA00023136"/>
    </source>
</evidence>
<feature type="coiled-coil region" evidence="6">
    <location>
        <begin position="1042"/>
        <end position="1069"/>
    </location>
</feature>
<dbReference type="Proteomes" id="UP000282196">
    <property type="component" value="Unassembled WGS sequence"/>
</dbReference>
<dbReference type="FunFam" id="2.60.40.10:FF:000061">
    <property type="entry name" value="Dyslexia-associated protein KIAA0319 homolog"/>
    <property type="match status" value="2"/>
</dbReference>
<dbReference type="InterPro" id="IPR029865">
    <property type="entry name" value="KIAA0319-like"/>
</dbReference>
<dbReference type="GO" id="GO:0016020">
    <property type="term" value="C:membrane"/>
    <property type="evidence" value="ECO:0007669"/>
    <property type="project" value="UniProtKB-SubCell"/>
</dbReference>
<dbReference type="Pfam" id="PF22352">
    <property type="entry name" value="K319L-like_PKD"/>
    <property type="match status" value="5"/>
</dbReference>
<evidence type="ECO:0000256" key="2">
    <source>
        <dbReference type="ARBA" id="ARBA00022692"/>
    </source>
</evidence>
<keyword evidence="11" id="KW-1185">Reference proteome</keyword>
<evidence type="ECO:0000313" key="11">
    <source>
        <dbReference type="Proteomes" id="UP000282196"/>
    </source>
</evidence>
<evidence type="ECO:0000259" key="9">
    <source>
        <dbReference type="SMART" id="SM00089"/>
    </source>
</evidence>
<feature type="domain" description="PKD/Chitinase" evidence="9">
    <location>
        <begin position="346"/>
        <end position="433"/>
    </location>
</feature>
<dbReference type="PANTHER" id="PTHR46182">
    <property type="entry name" value="FI19480P1"/>
    <property type="match status" value="1"/>
</dbReference>
<feature type="transmembrane region" description="Helical" evidence="8">
    <location>
        <begin position="1071"/>
        <end position="1101"/>
    </location>
</feature>
<feature type="coiled-coil region" evidence="6">
    <location>
        <begin position="1123"/>
        <end position="1169"/>
    </location>
</feature>
<evidence type="ECO:0000256" key="5">
    <source>
        <dbReference type="ARBA" id="ARBA00023180"/>
    </source>
</evidence>
<reference evidence="10 11" key="1">
    <citation type="journal article" date="2019" name="ISME J.">
        <title>Genome analyses of uncultured TG2/ZB3 bacteria in 'Margulisbacteria' specifically attached to ectosymbiotic spirochetes of protists in the termite gut.</title>
        <authorList>
            <person name="Utami Y.D."/>
            <person name="Kuwahara H."/>
            <person name="Igai K."/>
            <person name="Murakami T."/>
            <person name="Sugaya K."/>
            <person name="Morikawa T."/>
            <person name="Nagura Y."/>
            <person name="Yuki M."/>
            <person name="Deevong P."/>
            <person name="Inoue T."/>
            <person name="Kihara K."/>
            <person name="Lo N."/>
            <person name="Yamada A."/>
            <person name="Ohkuma M."/>
            <person name="Hongoh Y."/>
        </authorList>
    </citation>
    <scope>NUCLEOTIDE SEQUENCE [LARGE SCALE GENOMIC DNA]</scope>
    <source>
        <strain evidence="10">RsDinE6-01</strain>
    </source>
</reference>
<gene>
    <name evidence="10" type="ORF">RDn1_026</name>
</gene>
<evidence type="ECO:0000256" key="7">
    <source>
        <dbReference type="SAM" id="MobiDB-lite"/>
    </source>
</evidence>
<keyword evidence="5" id="KW-0325">Glycoprotein</keyword>
<dbReference type="PANTHER" id="PTHR46182:SF2">
    <property type="entry name" value="FI19480P1"/>
    <property type="match status" value="1"/>
</dbReference>
<dbReference type="InterPro" id="IPR002931">
    <property type="entry name" value="Transglutaminase-like"/>
</dbReference>
<keyword evidence="2 8" id="KW-0812">Transmembrane</keyword>
<evidence type="ECO:0000256" key="6">
    <source>
        <dbReference type="SAM" id="Coils"/>
    </source>
</evidence>
<dbReference type="InterPro" id="IPR035986">
    <property type="entry name" value="PKD_dom_sf"/>
</dbReference>
<keyword evidence="6" id="KW-0175">Coiled coil</keyword>
<feature type="domain" description="PKD/Chitinase" evidence="9">
    <location>
        <begin position="442"/>
        <end position="530"/>
    </location>
</feature>
<dbReference type="Pfam" id="PF01841">
    <property type="entry name" value="Transglut_core"/>
    <property type="match status" value="1"/>
</dbReference>
<protein>
    <recommendedName>
        <fullName evidence="9">PKD/Chitinase domain-containing protein</fullName>
    </recommendedName>
</protein>
<feature type="domain" description="PKD/Chitinase" evidence="9">
    <location>
        <begin position="537"/>
        <end position="625"/>
    </location>
</feature>
<dbReference type="CDD" id="cd00146">
    <property type="entry name" value="PKD"/>
    <property type="match status" value="4"/>
</dbReference>
<comment type="caution">
    <text evidence="10">The sequence shown here is derived from an EMBL/GenBank/DDBJ whole genome shotgun (WGS) entry which is preliminary data.</text>
</comment>
<dbReference type="Gene3D" id="3.10.620.30">
    <property type="match status" value="1"/>
</dbReference>
<dbReference type="InterPro" id="IPR013783">
    <property type="entry name" value="Ig-like_fold"/>
</dbReference>
<keyword evidence="4 8" id="KW-0472">Membrane</keyword>
<feature type="region of interest" description="Disordered" evidence="7">
    <location>
        <begin position="38"/>
        <end position="64"/>
    </location>
</feature>
<evidence type="ECO:0000256" key="1">
    <source>
        <dbReference type="ARBA" id="ARBA00004370"/>
    </source>
</evidence>
<feature type="domain" description="PKD/Chitinase" evidence="9">
    <location>
        <begin position="632"/>
        <end position="720"/>
    </location>
</feature>
<proteinExistence type="predicted"/>
<feature type="domain" description="PKD/Chitinase" evidence="9">
    <location>
        <begin position="730"/>
        <end position="815"/>
    </location>
</feature>
<accession>A0A388TJ81</accession>
<dbReference type="SMART" id="SM00089">
    <property type="entry name" value="PKD"/>
    <property type="match status" value="5"/>
</dbReference>
<name>A0A388TJ81_9BACT</name>
<dbReference type="GO" id="GO:0031410">
    <property type="term" value="C:cytoplasmic vesicle"/>
    <property type="evidence" value="ECO:0007669"/>
    <property type="project" value="TreeGrafter"/>
</dbReference>
<evidence type="ECO:0000313" key="10">
    <source>
        <dbReference type="EMBL" id="GBR77367.1"/>
    </source>
</evidence>
<dbReference type="Gene3D" id="2.60.40.10">
    <property type="entry name" value="Immunoglobulins"/>
    <property type="match status" value="5"/>
</dbReference>